<keyword evidence="3" id="KW-1185">Reference proteome</keyword>
<proteinExistence type="predicted"/>
<dbReference type="EMBL" id="QJKH01000019">
    <property type="protein sequence ID" value="PXX75192.1"/>
    <property type="molecule type" value="Genomic_DNA"/>
</dbReference>
<accession>A0A318L335</accession>
<keyword evidence="1" id="KW-0732">Signal</keyword>
<organism evidence="2 3">
    <name type="scientific">Dielma fastidiosa</name>
    <dbReference type="NCBI Taxonomy" id="1034346"/>
    <lineage>
        <taxon>Bacteria</taxon>
        <taxon>Bacillati</taxon>
        <taxon>Bacillota</taxon>
        <taxon>Erysipelotrichia</taxon>
        <taxon>Erysipelotrichales</taxon>
        <taxon>Erysipelotrichaceae</taxon>
        <taxon>Dielma</taxon>
    </lineage>
</organism>
<protein>
    <submittedName>
        <fullName evidence="2">Uncharacterized protein</fullName>
    </submittedName>
</protein>
<dbReference type="RefSeq" id="WP_022938215.1">
    <property type="nucleotide sequence ID" value="NZ_CABKRQ010000005.1"/>
</dbReference>
<sequence length="255" mass="28702">MMRKMMSILLIMLLSGCMTQEKNQEALTEVPTLETSSYLSDEMKENAIKLTFQASFVKGFDDMKLQVENCSDIVLAAVVSLDGADTIYPDGSKSIHGYTYGNFVVYDVLKGNLSMGEVVQYARNGGVITQAQYDKLRPASSLEKAKALREQNGFDEDLSELFIDTLIEGDVPIEAGKTYLMILQYDEANDLYRVIDYMYGLREASLPQREAIPLELSEADLSGLQILNNVTGEFESYDEYLETYGLKNQSFKFHE</sequence>
<comment type="caution">
    <text evidence="2">The sequence shown here is derived from an EMBL/GenBank/DDBJ whole genome shotgun (WGS) entry which is preliminary data.</text>
</comment>
<gene>
    <name evidence="2" type="ORF">DES51_1198</name>
</gene>
<reference evidence="2 3" key="1">
    <citation type="submission" date="2018-05" db="EMBL/GenBank/DDBJ databases">
        <title>Genomic Encyclopedia of Type Strains, Phase IV (KMG-IV): sequencing the most valuable type-strain genomes for metagenomic binning, comparative biology and taxonomic classification.</title>
        <authorList>
            <person name="Goeker M."/>
        </authorList>
    </citation>
    <scope>NUCLEOTIDE SEQUENCE [LARGE SCALE GENOMIC DNA]</scope>
    <source>
        <strain evidence="2 3">JC118</strain>
    </source>
</reference>
<dbReference type="PROSITE" id="PS51257">
    <property type="entry name" value="PROKAR_LIPOPROTEIN"/>
    <property type="match status" value="1"/>
</dbReference>
<feature type="chain" id="PRO_5039444176" evidence="1">
    <location>
        <begin position="20"/>
        <end position="255"/>
    </location>
</feature>
<evidence type="ECO:0000313" key="3">
    <source>
        <dbReference type="Proteomes" id="UP000247612"/>
    </source>
</evidence>
<feature type="signal peptide" evidence="1">
    <location>
        <begin position="1"/>
        <end position="19"/>
    </location>
</feature>
<dbReference type="Proteomes" id="UP000247612">
    <property type="component" value="Unassembled WGS sequence"/>
</dbReference>
<evidence type="ECO:0000313" key="2">
    <source>
        <dbReference type="EMBL" id="PXX75192.1"/>
    </source>
</evidence>
<name>A0A318L335_9FIRM</name>
<dbReference type="AlphaFoldDB" id="A0A318L335"/>
<evidence type="ECO:0000256" key="1">
    <source>
        <dbReference type="SAM" id="SignalP"/>
    </source>
</evidence>